<dbReference type="PATRIC" id="fig|1423779.3.peg.747"/>
<protein>
    <submittedName>
        <fullName evidence="1">Uncharacterized protein</fullName>
    </submittedName>
</protein>
<dbReference type="AlphaFoldDB" id="A0A0R1WFG6"/>
<evidence type="ECO:0000313" key="1">
    <source>
        <dbReference type="EMBL" id="KRM16632.1"/>
    </source>
</evidence>
<organism evidence="1 2">
    <name type="scientific">Limosilactobacillus oris DSM 4864</name>
    <dbReference type="NCBI Taxonomy" id="1423779"/>
    <lineage>
        <taxon>Bacteria</taxon>
        <taxon>Bacillati</taxon>
        <taxon>Bacillota</taxon>
        <taxon>Bacilli</taxon>
        <taxon>Lactobacillales</taxon>
        <taxon>Lactobacillaceae</taxon>
        <taxon>Limosilactobacillus</taxon>
    </lineage>
</organism>
<name>A0A0R1WFG6_9LACO</name>
<dbReference type="EMBL" id="AZGE01000002">
    <property type="protein sequence ID" value="KRM16632.1"/>
    <property type="molecule type" value="Genomic_DNA"/>
</dbReference>
<dbReference type="RefSeq" id="WP_056983908.1">
    <property type="nucleotide sequence ID" value="NZ_AZGE01000002.1"/>
</dbReference>
<gene>
    <name evidence="1" type="ORF">FC49_GL000735</name>
</gene>
<sequence length="133" mass="15373">MKFIQYNLTGDVVEEYSTDISKWSAYPLGEKVRITTITGKEYVGFWNTFIMDHQLPTEIKVDLDEETGELRSNKDIADYVPVKEIAKVEAILHSNPRWGTRATNEFVFAKPVKIDPEISSFFKNWPQKSTQPK</sequence>
<evidence type="ECO:0000313" key="2">
    <source>
        <dbReference type="Proteomes" id="UP000050973"/>
    </source>
</evidence>
<dbReference type="Proteomes" id="UP000050973">
    <property type="component" value="Unassembled WGS sequence"/>
</dbReference>
<accession>A0A0R1WFG6</accession>
<comment type="caution">
    <text evidence="1">The sequence shown here is derived from an EMBL/GenBank/DDBJ whole genome shotgun (WGS) entry which is preliminary data.</text>
</comment>
<proteinExistence type="predicted"/>
<reference evidence="1 2" key="1">
    <citation type="journal article" date="2015" name="Genome Announc.">
        <title>Expanding the biotechnology potential of lactobacilli through comparative genomics of 213 strains and associated genera.</title>
        <authorList>
            <person name="Sun Z."/>
            <person name="Harris H.M."/>
            <person name="McCann A."/>
            <person name="Guo C."/>
            <person name="Argimon S."/>
            <person name="Zhang W."/>
            <person name="Yang X."/>
            <person name="Jeffery I.B."/>
            <person name="Cooney J.C."/>
            <person name="Kagawa T.F."/>
            <person name="Liu W."/>
            <person name="Song Y."/>
            <person name="Salvetti E."/>
            <person name="Wrobel A."/>
            <person name="Rasinkangas P."/>
            <person name="Parkhill J."/>
            <person name="Rea M.C."/>
            <person name="O'Sullivan O."/>
            <person name="Ritari J."/>
            <person name="Douillard F.P."/>
            <person name="Paul Ross R."/>
            <person name="Yang R."/>
            <person name="Briner A.E."/>
            <person name="Felis G.E."/>
            <person name="de Vos W.M."/>
            <person name="Barrangou R."/>
            <person name="Klaenhammer T.R."/>
            <person name="Caufield P.W."/>
            <person name="Cui Y."/>
            <person name="Zhang H."/>
            <person name="O'Toole P.W."/>
        </authorList>
    </citation>
    <scope>NUCLEOTIDE SEQUENCE [LARGE SCALE GENOMIC DNA]</scope>
    <source>
        <strain evidence="1 2">DSM 4864</strain>
    </source>
</reference>